<evidence type="ECO:0000313" key="4">
    <source>
        <dbReference type="EMBL" id="KAI9633729.1"/>
    </source>
</evidence>
<dbReference type="RefSeq" id="XP_052943506.1">
    <property type="nucleotide sequence ID" value="XM_053087571.1"/>
</dbReference>
<dbReference type="EMBL" id="JAKWFO010000008">
    <property type="protein sequence ID" value="KAI9633729.1"/>
    <property type="molecule type" value="Genomic_DNA"/>
</dbReference>
<evidence type="ECO:0000256" key="1">
    <source>
        <dbReference type="PROSITE-ProRule" id="PRU00723"/>
    </source>
</evidence>
<evidence type="ECO:0000259" key="3">
    <source>
        <dbReference type="PROSITE" id="PS50103"/>
    </source>
</evidence>
<feature type="compositionally biased region" description="Polar residues" evidence="2">
    <location>
        <begin position="83"/>
        <end position="99"/>
    </location>
</feature>
<name>A0AA38H7D5_9TREE</name>
<keyword evidence="1" id="KW-0862">Zinc</keyword>
<feature type="zinc finger region" description="C3H1-type" evidence="1">
    <location>
        <begin position="265"/>
        <end position="293"/>
    </location>
</feature>
<feature type="domain" description="C3H1-type" evidence="3">
    <location>
        <begin position="373"/>
        <end position="401"/>
    </location>
</feature>
<feature type="region of interest" description="Disordered" evidence="2">
    <location>
        <begin position="18"/>
        <end position="154"/>
    </location>
</feature>
<dbReference type="PANTHER" id="PTHR46156">
    <property type="entry name" value="CCCH ZINGC FINGER"/>
    <property type="match status" value="1"/>
</dbReference>
<dbReference type="PANTHER" id="PTHR46156:SF1">
    <property type="entry name" value="ZINC FINGER CCCH DOMAIN-CONTAINING PROTEIN 3"/>
    <property type="match status" value="1"/>
</dbReference>
<feature type="zinc finger region" description="C3H1-type" evidence="1">
    <location>
        <begin position="373"/>
        <end position="401"/>
    </location>
</feature>
<feature type="compositionally biased region" description="Acidic residues" evidence="2">
    <location>
        <begin position="469"/>
        <end position="498"/>
    </location>
</feature>
<keyword evidence="1" id="KW-0863">Zinc-finger</keyword>
<dbReference type="GO" id="GO:0005634">
    <property type="term" value="C:nucleus"/>
    <property type="evidence" value="ECO:0007669"/>
    <property type="project" value="TreeGrafter"/>
</dbReference>
<dbReference type="SMART" id="SM00356">
    <property type="entry name" value="ZnF_C3H1"/>
    <property type="match status" value="3"/>
</dbReference>
<feature type="region of interest" description="Disordered" evidence="2">
    <location>
        <begin position="430"/>
        <end position="538"/>
    </location>
</feature>
<keyword evidence="1" id="KW-0479">Metal-binding</keyword>
<feature type="compositionally biased region" description="Acidic residues" evidence="2">
    <location>
        <begin position="516"/>
        <end position="531"/>
    </location>
</feature>
<comment type="caution">
    <text evidence="4">The sequence shown here is derived from an EMBL/GenBank/DDBJ whole genome shotgun (WGS) entry which is preliminary data.</text>
</comment>
<evidence type="ECO:0000313" key="5">
    <source>
        <dbReference type="Proteomes" id="UP001164286"/>
    </source>
</evidence>
<accession>A0AA38H7D5</accession>
<dbReference type="InterPro" id="IPR000571">
    <property type="entry name" value="Znf_CCCH"/>
</dbReference>
<proteinExistence type="predicted"/>
<dbReference type="GeneID" id="77726776"/>
<feature type="compositionally biased region" description="Low complexity" evidence="2">
    <location>
        <begin position="46"/>
        <end position="73"/>
    </location>
</feature>
<reference evidence="4" key="1">
    <citation type="journal article" date="2022" name="G3 (Bethesda)">
        <title>High quality genome of the basidiomycete yeast Dioszegia hungarica PDD-24b-2 isolated from cloud water.</title>
        <authorList>
            <person name="Jarrige D."/>
            <person name="Haridas S."/>
            <person name="Bleykasten-Grosshans C."/>
            <person name="Joly M."/>
            <person name="Nadalig T."/>
            <person name="Sancelme M."/>
            <person name="Vuilleumier S."/>
            <person name="Grigoriev I.V."/>
            <person name="Amato P."/>
            <person name="Bringel F."/>
        </authorList>
    </citation>
    <scope>NUCLEOTIDE SEQUENCE</scope>
    <source>
        <strain evidence="4">PDD-24b-2</strain>
    </source>
</reference>
<keyword evidence="5" id="KW-1185">Reference proteome</keyword>
<gene>
    <name evidence="4" type="ORF">MKK02DRAFT_28507</name>
</gene>
<dbReference type="GO" id="GO:0008270">
    <property type="term" value="F:zinc ion binding"/>
    <property type="evidence" value="ECO:0007669"/>
    <property type="project" value="UniProtKB-KW"/>
</dbReference>
<protein>
    <recommendedName>
        <fullName evidence="3">C3H1-type domain-containing protein</fullName>
    </recommendedName>
</protein>
<organism evidence="4 5">
    <name type="scientific">Dioszegia hungarica</name>
    <dbReference type="NCBI Taxonomy" id="4972"/>
    <lineage>
        <taxon>Eukaryota</taxon>
        <taxon>Fungi</taxon>
        <taxon>Dikarya</taxon>
        <taxon>Basidiomycota</taxon>
        <taxon>Agaricomycotina</taxon>
        <taxon>Tremellomycetes</taxon>
        <taxon>Tremellales</taxon>
        <taxon>Bulleribasidiaceae</taxon>
        <taxon>Dioszegia</taxon>
    </lineage>
</organism>
<dbReference type="PROSITE" id="PS50103">
    <property type="entry name" value="ZF_C3H1"/>
    <property type="match status" value="2"/>
</dbReference>
<evidence type="ECO:0000256" key="2">
    <source>
        <dbReference type="SAM" id="MobiDB-lite"/>
    </source>
</evidence>
<dbReference type="Gene3D" id="3.30.1370.210">
    <property type="match status" value="1"/>
</dbReference>
<feature type="domain" description="C3H1-type" evidence="3">
    <location>
        <begin position="265"/>
        <end position="293"/>
    </location>
</feature>
<dbReference type="Proteomes" id="UP001164286">
    <property type="component" value="Unassembled WGS sequence"/>
</dbReference>
<sequence>MTSAERQKLLLQQEIAKLSGRISASTASSSTYQPRSHTAYHPYRPPRGSTYRGGSSSRGRGSSRGGSTYSSTRLDLREINRAKATSANASAGPSTNIPAATSEAGPPTSNTGLSAKEKEDGEVSPTPSPDLPGSTKVPAVPAPPAKAAGKASSWIKSNGANMSLMTKEKRQQLNSTYVPPVYRPRKRAAPAQIQMLNSTSTPNGSQQVVVDGVIFQFEPGGKKLTRIGEVAASAANSTPTRRKLDFQGGSFRRTNLGNLVSTPSRPVREYCPTFTKTGKCTRANVCPYKHDPERLAICPLFLRNRGPHDGVPCTLSHTPSSHNTPSCVRFQATSTCHYPTCLYPHIRVSPTAPVCEAFARERWCPAPAGTCPNLHVWECQEWREHGRCSRGKACGLQHVLRADSGAGKAAAKKDGLEGEQVMSAVEVDLRGDLPEESGKGVGFDDGANWIGLGGSAGEWDMEQGAPGEVSEDGEGSSEVAEDEDEDDDDDDDEDEGDEAALITGTGGEEAVSEASSDGEMETGTDTEDDVEAVLGVVV</sequence>
<dbReference type="AlphaFoldDB" id="A0AA38H7D5"/>